<dbReference type="Pfam" id="PF22505">
    <property type="entry name" value="RNase_J_b_CASP"/>
    <property type="match status" value="1"/>
</dbReference>
<keyword evidence="7" id="KW-0694">RNA-binding</keyword>
<dbReference type="SUPFAM" id="SSF56281">
    <property type="entry name" value="Metallo-hydrolase/oxidoreductase"/>
    <property type="match status" value="1"/>
</dbReference>
<dbReference type="Pfam" id="PF17770">
    <property type="entry name" value="RNase_J_C"/>
    <property type="match status" value="1"/>
</dbReference>
<evidence type="ECO:0000259" key="8">
    <source>
        <dbReference type="SMART" id="SM00849"/>
    </source>
</evidence>
<dbReference type="NCBIfam" id="TIGR00649">
    <property type="entry name" value="MG423"/>
    <property type="match status" value="1"/>
</dbReference>
<keyword evidence="2" id="KW-0540">Nuclease</keyword>
<name>A0A0E4FYJ6_9BRAD</name>
<keyword evidence="5" id="KW-0862">Zinc</keyword>
<evidence type="ECO:0000256" key="2">
    <source>
        <dbReference type="ARBA" id="ARBA00022722"/>
    </source>
</evidence>
<dbReference type="Gene3D" id="3.40.50.10710">
    <property type="entry name" value="Metallo-hydrolase/oxidoreductase"/>
    <property type="match status" value="1"/>
</dbReference>
<keyword evidence="6" id="KW-0269">Exonuclease</keyword>
<evidence type="ECO:0000256" key="6">
    <source>
        <dbReference type="ARBA" id="ARBA00022839"/>
    </source>
</evidence>
<dbReference type="EMBL" id="AP014685">
    <property type="protein sequence ID" value="BAR62762.1"/>
    <property type="molecule type" value="Genomic_DNA"/>
</dbReference>
<protein>
    <recommendedName>
        <fullName evidence="8">Metallo-beta-lactamase domain-containing protein</fullName>
    </recommendedName>
</protein>
<dbReference type="Pfam" id="PF07521">
    <property type="entry name" value="RMMBL"/>
    <property type="match status" value="1"/>
</dbReference>
<dbReference type="PANTHER" id="PTHR43694:SF1">
    <property type="entry name" value="RIBONUCLEASE J"/>
    <property type="match status" value="1"/>
</dbReference>
<dbReference type="SMART" id="SM00849">
    <property type="entry name" value="Lactamase_B"/>
    <property type="match status" value="1"/>
</dbReference>
<proteinExistence type="predicted"/>
<evidence type="ECO:0000256" key="3">
    <source>
        <dbReference type="ARBA" id="ARBA00022723"/>
    </source>
</evidence>
<dbReference type="InterPro" id="IPR041636">
    <property type="entry name" value="RNase_J_C"/>
</dbReference>
<dbReference type="InterPro" id="IPR004613">
    <property type="entry name" value="RNase_J"/>
</dbReference>
<feature type="domain" description="Metallo-beta-lactamase" evidence="8">
    <location>
        <begin position="22"/>
        <end position="220"/>
    </location>
</feature>
<evidence type="ECO:0000256" key="7">
    <source>
        <dbReference type="ARBA" id="ARBA00022884"/>
    </source>
</evidence>
<reference evidence="9 10" key="1">
    <citation type="submission" date="2014-11" db="EMBL/GenBank/DDBJ databases">
        <title>Symbiosis island explosion on the genome of extra-slow-growing strains of soybean bradyrhizobia with massive insertion sequences.</title>
        <authorList>
            <person name="Iida T."/>
            <person name="Minamisawa K."/>
        </authorList>
    </citation>
    <scope>NUCLEOTIDE SEQUENCE [LARGE SCALE GENOMIC DNA]</scope>
    <source>
        <strain evidence="9 10">NK6</strain>
    </source>
</reference>
<dbReference type="PANTHER" id="PTHR43694">
    <property type="entry name" value="RIBONUCLEASE J"/>
    <property type="match status" value="1"/>
</dbReference>
<gene>
    <name evidence="9" type="ORF">NK6_9623</name>
</gene>
<evidence type="ECO:0000313" key="9">
    <source>
        <dbReference type="EMBL" id="BAR62762.1"/>
    </source>
</evidence>
<evidence type="ECO:0000256" key="1">
    <source>
        <dbReference type="ARBA" id="ARBA00022490"/>
    </source>
</evidence>
<dbReference type="Proteomes" id="UP000063308">
    <property type="component" value="Chromosome"/>
</dbReference>
<keyword evidence="3" id="KW-0479">Metal-binding</keyword>
<dbReference type="CDD" id="cd07714">
    <property type="entry name" value="RNaseJ_MBL-fold"/>
    <property type="match status" value="1"/>
</dbReference>
<organism evidence="9 10">
    <name type="scientific">Bradyrhizobium diazoefficiens</name>
    <dbReference type="NCBI Taxonomy" id="1355477"/>
    <lineage>
        <taxon>Bacteria</taxon>
        <taxon>Pseudomonadati</taxon>
        <taxon>Pseudomonadota</taxon>
        <taxon>Alphaproteobacteria</taxon>
        <taxon>Hyphomicrobiales</taxon>
        <taxon>Nitrobacteraceae</taxon>
        <taxon>Bradyrhizobium</taxon>
    </lineage>
</organism>
<dbReference type="InterPro" id="IPR055132">
    <property type="entry name" value="RNase_J_b_CASP"/>
</dbReference>
<evidence type="ECO:0000313" key="10">
    <source>
        <dbReference type="Proteomes" id="UP000063308"/>
    </source>
</evidence>
<evidence type="ECO:0000256" key="5">
    <source>
        <dbReference type="ARBA" id="ARBA00022833"/>
    </source>
</evidence>
<dbReference type="Gene3D" id="3.60.15.10">
    <property type="entry name" value="Ribonuclease Z/Hydroxyacylglutathione hydrolase-like"/>
    <property type="match status" value="1"/>
</dbReference>
<dbReference type="GO" id="GO:0046872">
    <property type="term" value="F:metal ion binding"/>
    <property type="evidence" value="ECO:0007669"/>
    <property type="project" value="UniProtKB-KW"/>
</dbReference>
<dbReference type="OMA" id="KNTCVFE"/>
<dbReference type="Pfam" id="PF00753">
    <property type="entry name" value="Lactamase_B"/>
    <property type="match status" value="1"/>
</dbReference>
<dbReference type="InterPro" id="IPR011108">
    <property type="entry name" value="RMMBL"/>
</dbReference>
<evidence type="ECO:0000256" key="4">
    <source>
        <dbReference type="ARBA" id="ARBA00022801"/>
    </source>
</evidence>
<dbReference type="AlphaFoldDB" id="A0A0E4FYJ6"/>
<keyword evidence="1" id="KW-0963">Cytoplasm</keyword>
<accession>A0A0E4FYJ6</accession>
<dbReference type="InterPro" id="IPR042173">
    <property type="entry name" value="RNase_J_2"/>
</dbReference>
<dbReference type="Gene3D" id="3.10.20.580">
    <property type="match status" value="1"/>
</dbReference>
<dbReference type="InterPro" id="IPR036866">
    <property type="entry name" value="RibonucZ/Hydroxyglut_hydro"/>
</dbReference>
<dbReference type="InterPro" id="IPR001279">
    <property type="entry name" value="Metallo-B-lactamas"/>
</dbReference>
<keyword evidence="4" id="KW-0378">Hydrolase</keyword>
<sequence length="557" mass="60104">MMAKPDELVFAPLGGVGEIGMNLSIYGLGNRQQRAWLAVDLGVSFGDEEHLPGIDLIMPDISFLEKERKNLMGLVLTHAHEDHFGAIIDLWPKLKCPIYATQFSAALFEAKCAAERNAPKIPVTVVPSGGRVDIGPFNVEFIPVAHSIPESHALAIHTEAGIVLHTGDWKIDPTPIIGRPTDEKRLRELGDEGVLALIGDSTNAVRDGRSPSEAEVARTIAGLVKAAKGRVAVTTFASNVARIKAVADAARAADREVVVVGRAMDRVSQVARETGYLDGVQNFRSIDVYGHLPQDKVLALCTGSQGEARAALARIANDDHPEITLNRGDCVIFSSRTIPGNEKAVGSIINNLVLQGVEVITDRDALVHVSGHPRRDELRDMIAWVRPQLLIPVHGEALHLHEHAKLARAAGVPRVLVCRNGDLVKLGPGDPGIVGEVPSGRLYKDGTILEDSKSRAVVERRRMAFSGCAFVAIAMTAQGELVDEPEVDLVGVPEKNRAGEAFDDLVFEAVMSTIEGLPKARRRDPDALAESVRRAVRAVINEHWGKKPACLVHVLTV</sequence>
<dbReference type="GO" id="GO:0003723">
    <property type="term" value="F:RNA binding"/>
    <property type="evidence" value="ECO:0007669"/>
    <property type="project" value="UniProtKB-KW"/>
</dbReference>
<dbReference type="GO" id="GO:0004527">
    <property type="term" value="F:exonuclease activity"/>
    <property type="evidence" value="ECO:0007669"/>
    <property type="project" value="UniProtKB-KW"/>
</dbReference>